<feature type="compositionally biased region" description="Polar residues" evidence="6">
    <location>
        <begin position="335"/>
        <end position="346"/>
    </location>
</feature>
<evidence type="ECO:0000313" key="9">
    <source>
        <dbReference type="EMBL" id="PVH93282.1"/>
    </source>
</evidence>
<keyword evidence="4 7" id="KW-0472">Membrane</keyword>
<evidence type="ECO:0000313" key="10">
    <source>
        <dbReference type="Proteomes" id="UP000244855"/>
    </source>
</evidence>
<evidence type="ECO:0000256" key="5">
    <source>
        <dbReference type="ARBA" id="ARBA00038359"/>
    </source>
</evidence>
<organism evidence="9 10">
    <name type="scientific">Periconia macrospinosa</name>
    <dbReference type="NCBI Taxonomy" id="97972"/>
    <lineage>
        <taxon>Eukaryota</taxon>
        <taxon>Fungi</taxon>
        <taxon>Dikarya</taxon>
        <taxon>Ascomycota</taxon>
        <taxon>Pezizomycotina</taxon>
        <taxon>Dothideomycetes</taxon>
        <taxon>Pleosporomycetidae</taxon>
        <taxon>Pleosporales</taxon>
        <taxon>Massarineae</taxon>
        <taxon>Periconiaceae</taxon>
        <taxon>Periconia</taxon>
    </lineage>
</organism>
<dbReference type="InterPro" id="IPR052337">
    <property type="entry name" value="SAT4-like"/>
</dbReference>
<dbReference type="GO" id="GO:0016020">
    <property type="term" value="C:membrane"/>
    <property type="evidence" value="ECO:0007669"/>
    <property type="project" value="UniProtKB-SubCell"/>
</dbReference>
<dbReference type="AlphaFoldDB" id="A0A2V1D5J9"/>
<feature type="transmembrane region" description="Helical" evidence="7">
    <location>
        <begin position="249"/>
        <end position="269"/>
    </location>
</feature>
<name>A0A2V1D5J9_9PLEO</name>
<feature type="domain" description="Rhodopsin" evidence="8">
    <location>
        <begin position="33"/>
        <end position="274"/>
    </location>
</feature>
<sequence length="361" mass="39773">MSFVDTFHRNDGAKMDLAVETTLLFLDYFTLGLRLWSRRLRRTGLQGSDWLIIAATTVMTARYSISLCLIFQGGLGMHIGEAFAIGGTGVLTTFLKLVYAVDLMWITTCTLTKLAVLFFYIEVFYIKNKFIRLCYVAVAVSIAYGIASFFHFAFYCTPVKKSWYPTMPGHCGDDNVKYLMWGSVDIVLDAIIICLPVPILSSLQLPIGKKLGLVFVFGLGLSILAIMGVRFKFYKEMDLTDATYSLSSMALFAALVPLLGIINANIPAIPPALQHIFKSNAFATQKGVGSSTGVSSLAPQPWSNKKGVSGRFESEFERLSDPDIPLVNVQGGTQGNRDSNGGNSKIQVTTNWRVQSSPRKF</sequence>
<dbReference type="EMBL" id="KZ805600">
    <property type="protein sequence ID" value="PVH93282.1"/>
    <property type="molecule type" value="Genomic_DNA"/>
</dbReference>
<dbReference type="Pfam" id="PF20684">
    <property type="entry name" value="Fung_rhodopsin"/>
    <property type="match status" value="1"/>
</dbReference>
<feature type="region of interest" description="Disordered" evidence="6">
    <location>
        <begin position="323"/>
        <end position="346"/>
    </location>
</feature>
<feature type="transmembrane region" description="Helical" evidence="7">
    <location>
        <begin position="211"/>
        <end position="229"/>
    </location>
</feature>
<dbReference type="Proteomes" id="UP000244855">
    <property type="component" value="Unassembled WGS sequence"/>
</dbReference>
<evidence type="ECO:0000256" key="6">
    <source>
        <dbReference type="SAM" id="MobiDB-lite"/>
    </source>
</evidence>
<dbReference type="PANTHER" id="PTHR33048:SF47">
    <property type="entry name" value="INTEGRAL MEMBRANE PROTEIN-RELATED"/>
    <property type="match status" value="1"/>
</dbReference>
<keyword evidence="3 7" id="KW-1133">Transmembrane helix</keyword>
<evidence type="ECO:0000259" key="8">
    <source>
        <dbReference type="Pfam" id="PF20684"/>
    </source>
</evidence>
<comment type="similarity">
    <text evidence="5">Belongs to the SAT4 family.</text>
</comment>
<evidence type="ECO:0000256" key="2">
    <source>
        <dbReference type="ARBA" id="ARBA00022692"/>
    </source>
</evidence>
<feature type="transmembrane region" description="Helical" evidence="7">
    <location>
        <begin position="133"/>
        <end position="155"/>
    </location>
</feature>
<feature type="transmembrane region" description="Helical" evidence="7">
    <location>
        <begin position="178"/>
        <end position="199"/>
    </location>
</feature>
<dbReference type="InterPro" id="IPR049326">
    <property type="entry name" value="Rhodopsin_dom_fungi"/>
</dbReference>
<evidence type="ECO:0000256" key="3">
    <source>
        <dbReference type="ARBA" id="ARBA00022989"/>
    </source>
</evidence>
<accession>A0A2V1D5J9</accession>
<dbReference type="PANTHER" id="PTHR33048">
    <property type="entry name" value="PTH11-LIKE INTEGRAL MEMBRANE PROTEIN (AFU_ORTHOLOGUE AFUA_5G11245)"/>
    <property type="match status" value="1"/>
</dbReference>
<keyword evidence="10" id="KW-1185">Reference proteome</keyword>
<feature type="transmembrane region" description="Helical" evidence="7">
    <location>
        <begin position="105"/>
        <end position="126"/>
    </location>
</feature>
<protein>
    <recommendedName>
        <fullName evidence="8">Rhodopsin domain-containing protein</fullName>
    </recommendedName>
</protein>
<proteinExistence type="inferred from homology"/>
<evidence type="ECO:0000256" key="4">
    <source>
        <dbReference type="ARBA" id="ARBA00023136"/>
    </source>
</evidence>
<evidence type="ECO:0000256" key="7">
    <source>
        <dbReference type="SAM" id="Phobius"/>
    </source>
</evidence>
<keyword evidence="2 7" id="KW-0812">Transmembrane</keyword>
<reference evidence="9 10" key="1">
    <citation type="journal article" date="2018" name="Sci. Rep.">
        <title>Comparative genomics provides insights into the lifestyle and reveals functional heterogeneity of dark septate endophytic fungi.</title>
        <authorList>
            <person name="Knapp D.G."/>
            <person name="Nemeth J.B."/>
            <person name="Barry K."/>
            <person name="Hainaut M."/>
            <person name="Henrissat B."/>
            <person name="Johnson J."/>
            <person name="Kuo A."/>
            <person name="Lim J.H.P."/>
            <person name="Lipzen A."/>
            <person name="Nolan M."/>
            <person name="Ohm R.A."/>
            <person name="Tamas L."/>
            <person name="Grigoriev I.V."/>
            <person name="Spatafora J.W."/>
            <person name="Nagy L.G."/>
            <person name="Kovacs G.M."/>
        </authorList>
    </citation>
    <scope>NUCLEOTIDE SEQUENCE [LARGE SCALE GENOMIC DNA]</scope>
    <source>
        <strain evidence="9 10">DSE2036</strain>
    </source>
</reference>
<evidence type="ECO:0000256" key="1">
    <source>
        <dbReference type="ARBA" id="ARBA00004141"/>
    </source>
</evidence>
<gene>
    <name evidence="9" type="ORF">DM02DRAFT_604175</name>
</gene>
<comment type="subcellular location">
    <subcellularLocation>
        <location evidence="1">Membrane</location>
        <topology evidence="1">Multi-pass membrane protein</topology>
    </subcellularLocation>
</comment>
<dbReference type="OrthoDB" id="10017208at2759"/>